<evidence type="ECO:0000256" key="9">
    <source>
        <dbReference type="ARBA" id="ARBA00022840"/>
    </source>
</evidence>
<dbReference type="Proteomes" id="UP000323144">
    <property type="component" value="Chromosome"/>
</dbReference>
<sequence length="249" mass="29117">MLKKNLYIVENEFKQDKKPYVVCIGFFDGLHKIHNEIIEKTKEIAEEQNEAWSVITFSEKVTDYLNNVNNNIQSKVIKYKLIESRFNPNYLFEIQVNESTTKKTKEEFINYLKNTLCVQKIVVGSDFKFGFKGLGTVEDLKEAFGEENVIIFERDLHYSTTELKELLENGQVEVLNQRIGTNFKLFAKKNPFDGDESFGVIDMYSKIQNGNYEVLVDGTKRIAQFENNKIFFKEFVVKPNIEIEMIKKL</sequence>
<evidence type="ECO:0000256" key="7">
    <source>
        <dbReference type="ARBA" id="ARBA00022741"/>
    </source>
</evidence>
<dbReference type="Gene3D" id="3.40.50.620">
    <property type="entry name" value="HUPs"/>
    <property type="match status" value="1"/>
</dbReference>
<name>A0A5B9Y4J9_9MOLU</name>
<keyword evidence="3" id="KW-0285">Flavoprotein</keyword>
<evidence type="ECO:0000256" key="3">
    <source>
        <dbReference type="ARBA" id="ARBA00022630"/>
    </source>
</evidence>
<keyword evidence="6 12" id="KW-0548">Nucleotidyltransferase</keyword>
<gene>
    <name evidence="12" type="primary">ribF</name>
    <name evidence="12" type="ORF">SCHIN_v1c05380</name>
</gene>
<keyword evidence="8" id="KW-0274">FAD</keyword>
<evidence type="ECO:0000256" key="4">
    <source>
        <dbReference type="ARBA" id="ARBA00022643"/>
    </source>
</evidence>
<dbReference type="AlphaFoldDB" id="A0A5B9Y4J9"/>
<evidence type="ECO:0000256" key="2">
    <source>
        <dbReference type="ARBA" id="ARBA00012393"/>
    </source>
</evidence>
<dbReference type="GO" id="GO:0005524">
    <property type="term" value="F:ATP binding"/>
    <property type="evidence" value="ECO:0007669"/>
    <property type="project" value="UniProtKB-KW"/>
</dbReference>
<dbReference type="EMBL" id="CP043026">
    <property type="protein sequence ID" value="QEH61735.1"/>
    <property type="molecule type" value="Genomic_DNA"/>
</dbReference>
<dbReference type="InterPro" id="IPR015864">
    <property type="entry name" value="FAD_synthase"/>
</dbReference>
<keyword evidence="12" id="KW-0418">Kinase</keyword>
<reference evidence="12 13" key="1">
    <citation type="submission" date="2019-08" db="EMBL/GenBank/DDBJ databases">
        <title>Complete genome sequence of Spiroplasma chinense CCH (DSM 19755).</title>
        <authorList>
            <person name="Shen H.-Y."/>
            <person name="Lin Y.-C."/>
            <person name="Chou L."/>
            <person name="Kuo C.-H."/>
        </authorList>
    </citation>
    <scope>NUCLEOTIDE SEQUENCE [LARGE SCALE GENOMIC DNA]</scope>
    <source>
        <strain evidence="12 13">CCH</strain>
    </source>
</reference>
<keyword evidence="7" id="KW-0547">Nucleotide-binding</keyword>
<dbReference type="GO" id="GO:0006747">
    <property type="term" value="P:FAD biosynthetic process"/>
    <property type="evidence" value="ECO:0007669"/>
    <property type="project" value="UniProtKB-UniPathway"/>
</dbReference>
<dbReference type="GO" id="GO:0009231">
    <property type="term" value="P:riboflavin biosynthetic process"/>
    <property type="evidence" value="ECO:0007669"/>
    <property type="project" value="InterPro"/>
</dbReference>
<dbReference type="Pfam" id="PF06574">
    <property type="entry name" value="FAD_syn"/>
    <property type="match status" value="1"/>
</dbReference>
<keyword evidence="13" id="KW-1185">Reference proteome</keyword>
<feature type="domain" description="FAD synthetase" evidence="11">
    <location>
        <begin position="15"/>
        <end position="145"/>
    </location>
</feature>
<dbReference type="GO" id="GO:0003919">
    <property type="term" value="F:FMN adenylyltransferase activity"/>
    <property type="evidence" value="ECO:0007669"/>
    <property type="project" value="UniProtKB-EC"/>
</dbReference>
<comment type="catalytic activity">
    <reaction evidence="10">
        <text>FMN + ATP + H(+) = FAD + diphosphate</text>
        <dbReference type="Rhea" id="RHEA:17237"/>
        <dbReference type="ChEBI" id="CHEBI:15378"/>
        <dbReference type="ChEBI" id="CHEBI:30616"/>
        <dbReference type="ChEBI" id="CHEBI:33019"/>
        <dbReference type="ChEBI" id="CHEBI:57692"/>
        <dbReference type="ChEBI" id="CHEBI:58210"/>
        <dbReference type="EC" id="2.7.7.2"/>
    </reaction>
</comment>
<evidence type="ECO:0000313" key="13">
    <source>
        <dbReference type="Proteomes" id="UP000323144"/>
    </source>
</evidence>
<evidence type="ECO:0000256" key="1">
    <source>
        <dbReference type="ARBA" id="ARBA00004726"/>
    </source>
</evidence>
<comment type="pathway">
    <text evidence="1">Cofactor biosynthesis; FAD biosynthesis; FAD from FMN: step 1/1.</text>
</comment>
<evidence type="ECO:0000313" key="12">
    <source>
        <dbReference type="EMBL" id="QEH61735.1"/>
    </source>
</evidence>
<proteinExistence type="predicted"/>
<evidence type="ECO:0000259" key="11">
    <source>
        <dbReference type="Pfam" id="PF06574"/>
    </source>
</evidence>
<keyword evidence="9" id="KW-0067">ATP-binding</keyword>
<dbReference type="GO" id="GO:0016301">
    <property type="term" value="F:kinase activity"/>
    <property type="evidence" value="ECO:0007669"/>
    <property type="project" value="UniProtKB-KW"/>
</dbReference>
<dbReference type="SUPFAM" id="SSF52374">
    <property type="entry name" value="Nucleotidylyl transferase"/>
    <property type="match status" value="1"/>
</dbReference>
<dbReference type="UniPathway" id="UPA00277">
    <property type="reaction ID" value="UER00407"/>
</dbReference>
<evidence type="ECO:0000256" key="6">
    <source>
        <dbReference type="ARBA" id="ARBA00022695"/>
    </source>
</evidence>
<dbReference type="KEGG" id="schi:SCHIN_v1c05380"/>
<keyword evidence="4" id="KW-0288">FMN</keyword>
<evidence type="ECO:0000256" key="8">
    <source>
        <dbReference type="ARBA" id="ARBA00022827"/>
    </source>
</evidence>
<accession>A0A5B9Y4J9</accession>
<keyword evidence="5 12" id="KW-0808">Transferase</keyword>
<evidence type="ECO:0000256" key="5">
    <source>
        <dbReference type="ARBA" id="ARBA00022679"/>
    </source>
</evidence>
<dbReference type="EC" id="2.7.7.2" evidence="2"/>
<evidence type="ECO:0000256" key="10">
    <source>
        <dbReference type="ARBA" id="ARBA00049494"/>
    </source>
</evidence>
<dbReference type="RefSeq" id="WP_166508121.1">
    <property type="nucleotide sequence ID" value="NZ_CP043026.1"/>
</dbReference>
<organism evidence="12 13">
    <name type="scientific">Spiroplasma chinense</name>
    <dbReference type="NCBI Taxonomy" id="216932"/>
    <lineage>
        <taxon>Bacteria</taxon>
        <taxon>Bacillati</taxon>
        <taxon>Mycoplasmatota</taxon>
        <taxon>Mollicutes</taxon>
        <taxon>Entomoplasmatales</taxon>
        <taxon>Spiroplasmataceae</taxon>
        <taxon>Spiroplasma</taxon>
    </lineage>
</organism>
<dbReference type="InterPro" id="IPR014729">
    <property type="entry name" value="Rossmann-like_a/b/a_fold"/>
</dbReference>
<protein>
    <recommendedName>
        <fullName evidence="2">FAD synthase</fullName>
        <ecNumber evidence="2">2.7.7.2</ecNumber>
    </recommendedName>
</protein>